<dbReference type="EMBL" id="JAAGWH010000010">
    <property type="protein sequence ID" value="NEK93103.1"/>
    <property type="molecule type" value="Genomic_DNA"/>
</dbReference>
<organism evidence="2 4">
    <name type="scientific">Modestobacter muralis</name>
    <dbReference type="NCBI Taxonomy" id="1608614"/>
    <lineage>
        <taxon>Bacteria</taxon>
        <taxon>Bacillati</taxon>
        <taxon>Actinomycetota</taxon>
        <taxon>Actinomycetes</taxon>
        <taxon>Geodermatophilales</taxon>
        <taxon>Geodermatophilaceae</taxon>
        <taxon>Modestobacter</taxon>
    </lineage>
</organism>
<evidence type="ECO:0000313" key="2">
    <source>
        <dbReference type="EMBL" id="NEK93103.1"/>
    </source>
</evidence>
<reference evidence="2 4" key="1">
    <citation type="submission" date="2020-01" db="EMBL/GenBank/DDBJ databases">
        <title>the WGS Modestobacter muralis CPCC 204518.</title>
        <authorList>
            <person name="Jiang Z."/>
        </authorList>
    </citation>
    <scope>NUCLEOTIDE SEQUENCE [LARGE SCALE GENOMIC DNA]</scope>
    <source>
        <strain evidence="2 4">DSM 100205</strain>
    </source>
</reference>
<comment type="caution">
    <text evidence="2">The sequence shown here is derived from an EMBL/GenBank/DDBJ whole genome shotgun (WGS) entry which is preliminary data.</text>
</comment>
<evidence type="ECO:0000313" key="3">
    <source>
        <dbReference type="EMBL" id="NEN49870.1"/>
    </source>
</evidence>
<sequence>MTASPFATDAPAAAEAAPAAHAGVPEAPGCPACAHPMSAHDRIGVRFCLATTAGGTDRGCVCSAA</sequence>
<dbReference type="NCBIfam" id="NF038206">
    <property type="entry name" value="RGCVC_fam"/>
    <property type="match status" value="1"/>
</dbReference>
<evidence type="ECO:0000313" key="5">
    <source>
        <dbReference type="Proteomes" id="UP000471152"/>
    </source>
</evidence>
<dbReference type="AlphaFoldDB" id="A0A6P0EQP9"/>
<evidence type="ECO:0000256" key="1">
    <source>
        <dbReference type="SAM" id="MobiDB-lite"/>
    </source>
</evidence>
<gene>
    <name evidence="3" type="ORF">G3R41_02785</name>
    <name evidence="2" type="ORF">GCU67_02785</name>
</gene>
<protein>
    <submittedName>
        <fullName evidence="2">Uncharacterized protein</fullName>
    </submittedName>
</protein>
<reference evidence="3 5" key="2">
    <citation type="submission" date="2020-02" db="EMBL/GenBank/DDBJ databases">
        <title>The WGS of Modestobacter muralis DSM 100205.</title>
        <authorList>
            <person name="Jiang Z."/>
        </authorList>
    </citation>
    <scope>NUCLEOTIDE SEQUENCE [LARGE SCALE GENOMIC DNA]</scope>
    <source>
        <strain evidence="3 5">DSM 100205</strain>
    </source>
</reference>
<keyword evidence="4" id="KW-1185">Reference proteome</keyword>
<dbReference type="EMBL" id="JAAGWB010000010">
    <property type="protein sequence ID" value="NEN49870.1"/>
    <property type="molecule type" value="Genomic_DNA"/>
</dbReference>
<accession>A0A6P0EQP9</accession>
<name>A0A6P0EQP9_9ACTN</name>
<feature type="region of interest" description="Disordered" evidence="1">
    <location>
        <begin position="1"/>
        <end position="23"/>
    </location>
</feature>
<dbReference type="Proteomes" id="UP000468828">
    <property type="component" value="Unassembled WGS sequence"/>
</dbReference>
<evidence type="ECO:0000313" key="4">
    <source>
        <dbReference type="Proteomes" id="UP000468828"/>
    </source>
</evidence>
<dbReference type="Proteomes" id="UP000471152">
    <property type="component" value="Unassembled WGS sequence"/>
</dbReference>
<proteinExistence type="predicted"/>
<dbReference type="RefSeq" id="WP_163609566.1">
    <property type="nucleotide sequence ID" value="NZ_JAAGWB010000010.1"/>
</dbReference>